<dbReference type="Pfam" id="PF13561">
    <property type="entry name" value="adh_short_C2"/>
    <property type="match status" value="1"/>
</dbReference>
<reference evidence="3 4" key="1">
    <citation type="journal article" date="2015" name="Stand. Genomic Sci.">
        <title>Genomic Encyclopedia of Bacterial and Archaeal Type Strains, Phase III: the genomes of soil and plant-associated and newly described type strains.</title>
        <authorList>
            <person name="Whitman W.B."/>
            <person name="Woyke T."/>
            <person name="Klenk H.P."/>
            <person name="Zhou Y."/>
            <person name="Lilburn T.G."/>
            <person name="Beck B.J."/>
            <person name="De Vos P."/>
            <person name="Vandamme P."/>
            <person name="Eisen J.A."/>
            <person name="Garrity G."/>
            <person name="Hugenholtz P."/>
            <person name="Kyrpides N.C."/>
        </authorList>
    </citation>
    <scope>NUCLEOTIDE SEQUENCE [LARGE SCALE GENOMIC DNA]</scope>
    <source>
        <strain evidence="3 4">CGMCC 1.5364</strain>
    </source>
</reference>
<sequence>MMTNRRILVTGGSRGIGRAAALMAGARGWDVAVNWRNDEDAALEVAEAVRAAGGKAVTIQGDVALEADVIRIFDEAERGLGGRLDAVVANAGIAAPTLSLADMTAERIERMMQVNVLGMFYTAREVARRMKRPMDEPSASLVMLGSAASRLGGAFQYVDYAVSKGAVDALTNGLSKELAPDNIRVNTIRPGLIETEIHAVIGDADRPRKLASGVPMLRPGSADEVAETILWLCSDAASYVTGAILDVTGGR</sequence>
<dbReference type="FunFam" id="3.40.50.720:FF:000084">
    <property type="entry name" value="Short-chain dehydrogenase reductase"/>
    <property type="match status" value="1"/>
</dbReference>
<dbReference type="EMBL" id="VLKU01000007">
    <property type="protein sequence ID" value="TWI33262.1"/>
    <property type="molecule type" value="Genomic_DNA"/>
</dbReference>
<dbReference type="InterPro" id="IPR020904">
    <property type="entry name" value="Sc_DH/Rdtase_CS"/>
</dbReference>
<evidence type="ECO:0000313" key="3">
    <source>
        <dbReference type="EMBL" id="TWI33262.1"/>
    </source>
</evidence>
<dbReference type="AlphaFoldDB" id="A0A562NM27"/>
<dbReference type="GO" id="GO:0016614">
    <property type="term" value="F:oxidoreductase activity, acting on CH-OH group of donors"/>
    <property type="evidence" value="ECO:0007669"/>
    <property type="project" value="UniProtKB-ARBA"/>
</dbReference>
<dbReference type="Proteomes" id="UP000316225">
    <property type="component" value="Unassembled WGS sequence"/>
</dbReference>
<dbReference type="PANTHER" id="PTHR48107:SF7">
    <property type="entry name" value="RE15974P"/>
    <property type="match status" value="1"/>
</dbReference>
<accession>A0A562NM27</accession>
<dbReference type="CDD" id="cd05233">
    <property type="entry name" value="SDR_c"/>
    <property type="match status" value="1"/>
</dbReference>
<proteinExistence type="inferred from homology"/>
<dbReference type="PANTHER" id="PTHR48107">
    <property type="entry name" value="NADPH-DEPENDENT ALDEHYDE REDUCTASE-LIKE PROTEIN, CHLOROPLASTIC-RELATED"/>
    <property type="match status" value="1"/>
</dbReference>
<dbReference type="PRINTS" id="PR00080">
    <property type="entry name" value="SDRFAMILY"/>
</dbReference>
<evidence type="ECO:0000256" key="1">
    <source>
        <dbReference type="ARBA" id="ARBA00006484"/>
    </source>
</evidence>
<dbReference type="InterPro" id="IPR036291">
    <property type="entry name" value="NAD(P)-bd_dom_sf"/>
</dbReference>
<evidence type="ECO:0000256" key="2">
    <source>
        <dbReference type="ARBA" id="ARBA00023002"/>
    </source>
</evidence>
<dbReference type="Gene3D" id="3.40.50.720">
    <property type="entry name" value="NAD(P)-binding Rossmann-like Domain"/>
    <property type="match status" value="1"/>
</dbReference>
<keyword evidence="2" id="KW-0560">Oxidoreductase</keyword>
<dbReference type="SUPFAM" id="SSF51735">
    <property type="entry name" value="NAD(P)-binding Rossmann-fold domains"/>
    <property type="match status" value="1"/>
</dbReference>
<dbReference type="PRINTS" id="PR00081">
    <property type="entry name" value="GDHRDH"/>
</dbReference>
<evidence type="ECO:0000313" key="4">
    <source>
        <dbReference type="Proteomes" id="UP000316225"/>
    </source>
</evidence>
<comment type="similarity">
    <text evidence="1">Belongs to the short-chain dehydrogenases/reductases (SDR) family.</text>
</comment>
<name>A0A562NM27_9RHOB</name>
<organism evidence="3 4">
    <name type="scientific">Paracoccus sulfuroxidans</name>
    <dbReference type="NCBI Taxonomy" id="384678"/>
    <lineage>
        <taxon>Bacteria</taxon>
        <taxon>Pseudomonadati</taxon>
        <taxon>Pseudomonadota</taxon>
        <taxon>Alphaproteobacteria</taxon>
        <taxon>Rhodobacterales</taxon>
        <taxon>Paracoccaceae</taxon>
        <taxon>Paracoccus</taxon>
    </lineage>
</organism>
<protein>
    <submittedName>
        <fullName evidence="3">NAD(P)-dependent dehydrogenase (Short-subunit alcohol dehydrogenase family)</fullName>
    </submittedName>
</protein>
<keyword evidence="4" id="KW-1185">Reference proteome</keyword>
<gene>
    <name evidence="3" type="ORF">IQ24_02403</name>
</gene>
<dbReference type="PROSITE" id="PS00061">
    <property type="entry name" value="ADH_SHORT"/>
    <property type="match status" value="1"/>
</dbReference>
<dbReference type="InterPro" id="IPR002347">
    <property type="entry name" value="SDR_fam"/>
</dbReference>
<comment type="caution">
    <text evidence="3">The sequence shown here is derived from an EMBL/GenBank/DDBJ whole genome shotgun (WGS) entry which is preliminary data.</text>
</comment>